<protein>
    <submittedName>
        <fullName evidence="1">Uncharacterized protein</fullName>
    </submittedName>
</protein>
<accession>A0A4U6V484</accession>
<dbReference type="EMBL" id="CM016555">
    <property type="protein sequence ID" value="TKW22945.1"/>
    <property type="molecule type" value="Genomic_DNA"/>
</dbReference>
<evidence type="ECO:0000313" key="1">
    <source>
        <dbReference type="EMBL" id="TKW22945.1"/>
    </source>
</evidence>
<sequence>MKQAKRRDACRQTVFSVSTDNPHNPCAFCGMNVRENIHRSTG</sequence>
<dbReference type="Proteomes" id="UP000298652">
    <property type="component" value="Chromosome 4"/>
</dbReference>
<keyword evidence="2" id="KW-1185">Reference proteome</keyword>
<reference evidence="1" key="1">
    <citation type="submission" date="2019-03" db="EMBL/GenBank/DDBJ databases">
        <title>WGS assembly of Setaria viridis.</title>
        <authorList>
            <person name="Huang P."/>
            <person name="Jenkins J."/>
            <person name="Grimwood J."/>
            <person name="Barry K."/>
            <person name="Healey A."/>
            <person name="Mamidi S."/>
            <person name="Sreedasyam A."/>
            <person name="Shu S."/>
            <person name="Feldman M."/>
            <person name="Wu J."/>
            <person name="Yu Y."/>
            <person name="Chen C."/>
            <person name="Johnson J."/>
            <person name="Rokhsar D."/>
            <person name="Baxter I."/>
            <person name="Schmutz J."/>
            <person name="Brutnell T."/>
            <person name="Kellogg E."/>
        </authorList>
    </citation>
    <scope>NUCLEOTIDE SEQUENCE [LARGE SCALE GENOMIC DNA]</scope>
</reference>
<gene>
    <name evidence="1" type="ORF">SEVIR_4G261700v2</name>
</gene>
<dbReference type="Gramene" id="TKW22945">
    <property type="protein sequence ID" value="TKW22945"/>
    <property type="gene ID" value="SEVIR_4G261700v2"/>
</dbReference>
<dbReference type="AlphaFoldDB" id="A0A4U6V484"/>
<proteinExistence type="predicted"/>
<name>A0A4U6V484_SETVI</name>
<evidence type="ECO:0000313" key="2">
    <source>
        <dbReference type="Proteomes" id="UP000298652"/>
    </source>
</evidence>
<organism evidence="1 2">
    <name type="scientific">Setaria viridis</name>
    <name type="common">Green bristlegrass</name>
    <name type="synonym">Setaria italica subsp. viridis</name>
    <dbReference type="NCBI Taxonomy" id="4556"/>
    <lineage>
        <taxon>Eukaryota</taxon>
        <taxon>Viridiplantae</taxon>
        <taxon>Streptophyta</taxon>
        <taxon>Embryophyta</taxon>
        <taxon>Tracheophyta</taxon>
        <taxon>Spermatophyta</taxon>
        <taxon>Magnoliopsida</taxon>
        <taxon>Liliopsida</taxon>
        <taxon>Poales</taxon>
        <taxon>Poaceae</taxon>
        <taxon>PACMAD clade</taxon>
        <taxon>Panicoideae</taxon>
        <taxon>Panicodae</taxon>
        <taxon>Paniceae</taxon>
        <taxon>Cenchrinae</taxon>
        <taxon>Setaria</taxon>
    </lineage>
</organism>